<comment type="caution">
    <text evidence="2">The sequence shown here is derived from an EMBL/GenBank/DDBJ whole genome shotgun (WGS) entry which is preliminary data.</text>
</comment>
<keyword evidence="3" id="KW-1185">Reference proteome</keyword>
<feature type="compositionally biased region" description="Basic and acidic residues" evidence="1">
    <location>
        <begin position="56"/>
        <end position="66"/>
    </location>
</feature>
<evidence type="ECO:0000313" key="3">
    <source>
        <dbReference type="Proteomes" id="UP000247978"/>
    </source>
</evidence>
<dbReference type="OrthoDB" id="2382414at2"/>
<dbReference type="Proteomes" id="UP000247978">
    <property type="component" value="Unassembled WGS sequence"/>
</dbReference>
<sequence>MSKLDEAQLEHLRASLQDLEYGSILITVHDGFITQIDTTEKKRFDRSLSLPKGRRSKENNLCRLDN</sequence>
<evidence type="ECO:0000256" key="1">
    <source>
        <dbReference type="SAM" id="MobiDB-lite"/>
    </source>
</evidence>
<evidence type="ECO:0000313" key="2">
    <source>
        <dbReference type="EMBL" id="PXW82364.1"/>
    </source>
</evidence>
<accession>A0A2V3VMF7</accession>
<feature type="region of interest" description="Disordered" evidence="1">
    <location>
        <begin position="47"/>
        <end position="66"/>
    </location>
</feature>
<name>A0A2V3VMF7_9BACI</name>
<protein>
    <recommendedName>
        <fullName evidence="4">DUF2292 domain-containing protein</fullName>
    </recommendedName>
</protein>
<dbReference type="RefSeq" id="WP_110397163.1">
    <property type="nucleotide sequence ID" value="NZ_JBHUHB010000001.1"/>
</dbReference>
<proteinExistence type="predicted"/>
<organism evidence="2 3">
    <name type="scientific">Pseudogracilibacillus auburnensis</name>
    <dbReference type="NCBI Taxonomy" id="1494959"/>
    <lineage>
        <taxon>Bacteria</taxon>
        <taxon>Bacillati</taxon>
        <taxon>Bacillota</taxon>
        <taxon>Bacilli</taxon>
        <taxon>Bacillales</taxon>
        <taxon>Bacillaceae</taxon>
        <taxon>Pseudogracilibacillus</taxon>
    </lineage>
</organism>
<dbReference type="EMBL" id="QJJQ01000019">
    <property type="protein sequence ID" value="PXW82364.1"/>
    <property type="molecule type" value="Genomic_DNA"/>
</dbReference>
<gene>
    <name evidence="2" type="ORF">DFR56_11952</name>
</gene>
<dbReference type="Pfam" id="PF10055">
    <property type="entry name" value="DUF2292"/>
    <property type="match status" value="1"/>
</dbReference>
<reference evidence="2 3" key="1">
    <citation type="submission" date="2018-05" db="EMBL/GenBank/DDBJ databases">
        <title>Genomic Encyclopedia of Type Strains, Phase IV (KMG-IV): sequencing the most valuable type-strain genomes for metagenomic binning, comparative biology and taxonomic classification.</title>
        <authorList>
            <person name="Goeker M."/>
        </authorList>
    </citation>
    <scope>NUCLEOTIDE SEQUENCE [LARGE SCALE GENOMIC DNA]</scope>
    <source>
        <strain evidence="2 3">DSM 28556</strain>
    </source>
</reference>
<evidence type="ECO:0008006" key="4">
    <source>
        <dbReference type="Google" id="ProtNLM"/>
    </source>
</evidence>
<dbReference type="InterPro" id="IPR018743">
    <property type="entry name" value="DUF2292"/>
</dbReference>
<dbReference type="AlphaFoldDB" id="A0A2V3VMF7"/>